<dbReference type="EMBL" id="CP108057">
    <property type="protein sequence ID" value="WUO50869.1"/>
    <property type="molecule type" value="Genomic_DNA"/>
</dbReference>
<dbReference type="Proteomes" id="UP001432075">
    <property type="component" value="Chromosome"/>
</dbReference>
<dbReference type="InterPro" id="IPR013249">
    <property type="entry name" value="RNA_pol_sigma70_r4_t2"/>
</dbReference>
<dbReference type="InterPro" id="IPR013324">
    <property type="entry name" value="RNA_pol_sigma_r3/r4-like"/>
</dbReference>
<dbReference type="InterPro" id="IPR014284">
    <property type="entry name" value="RNA_pol_sigma-70_dom"/>
</dbReference>
<evidence type="ECO:0000256" key="3">
    <source>
        <dbReference type="ARBA" id="ARBA00023082"/>
    </source>
</evidence>
<dbReference type="RefSeq" id="WP_328777498.1">
    <property type="nucleotide sequence ID" value="NZ_CP108057.1"/>
</dbReference>
<dbReference type="Gene3D" id="1.10.10.10">
    <property type="entry name" value="Winged helix-like DNA-binding domain superfamily/Winged helix DNA-binding domain"/>
    <property type="match status" value="1"/>
</dbReference>
<dbReference type="InterPro" id="IPR013325">
    <property type="entry name" value="RNA_pol_sigma_r2"/>
</dbReference>
<dbReference type="InterPro" id="IPR039425">
    <property type="entry name" value="RNA_pol_sigma-70-like"/>
</dbReference>
<evidence type="ECO:0000256" key="5">
    <source>
        <dbReference type="ARBA" id="ARBA00023163"/>
    </source>
</evidence>
<keyword evidence="3" id="KW-0731">Sigma factor</keyword>
<feature type="domain" description="RNA polymerase sigma factor 70 region 4 type 2" evidence="6">
    <location>
        <begin position="101"/>
        <end position="152"/>
    </location>
</feature>
<evidence type="ECO:0000256" key="2">
    <source>
        <dbReference type="ARBA" id="ARBA00023015"/>
    </source>
</evidence>
<evidence type="ECO:0000313" key="7">
    <source>
        <dbReference type="EMBL" id="WUO50869.1"/>
    </source>
</evidence>
<comment type="similarity">
    <text evidence="1">Belongs to the sigma-70 factor family. ECF subfamily.</text>
</comment>
<keyword evidence="8" id="KW-1185">Reference proteome</keyword>
<keyword evidence="2" id="KW-0805">Transcription regulation</keyword>
<sequence length="164" mass="18369">MWLTAEEEDAFVAVFRDRFVPLVAFLIKAGASRHDAEDAAQGALEELAAKWGVVESPRPWLRTTAYRMWLKAVHRIRPQALTDQIPERPADDHSVDVAEKMDIVQLLRRLPLLQRTVMAFEIDGCSPAETAEALGMPAANVRQNLRRARLNLERLLEDGEGGTG</sequence>
<keyword evidence="4" id="KW-0238">DNA-binding</keyword>
<dbReference type="SUPFAM" id="SSF88659">
    <property type="entry name" value="Sigma3 and sigma4 domains of RNA polymerase sigma factors"/>
    <property type="match status" value="1"/>
</dbReference>
<protein>
    <submittedName>
        <fullName evidence="7">Sigma-70 family RNA polymerase sigma factor</fullName>
    </submittedName>
</protein>
<proteinExistence type="inferred from homology"/>
<organism evidence="7 8">
    <name type="scientific">Streptomyces goshikiensis</name>
    <dbReference type="NCBI Taxonomy" id="1942"/>
    <lineage>
        <taxon>Bacteria</taxon>
        <taxon>Bacillati</taxon>
        <taxon>Actinomycetota</taxon>
        <taxon>Actinomycetes</taxon>
        <taxon>Kitasatosporales</taxon>
        <taxon>Streptomycetaceae</taxon>
        <taxon>Streptomyces</taxon>
    </lineage>
</organism>
<accession>A0ABZ1RWJ7</accession>
<keyword evidence="5" id="KW-0804">Transcription</keyword>
<evidence type="ECO:0000259" key="6">
    <source>
        <dbReference type="Pfam" id="PF08281"/>
    </source>
</evidence>
<gene>
    <name evidence="7" type="ORF">OHU17_15725</name>
</gene>
<dbReference type="NCBIfam" id="TIGR02937">
    <property type="entry name" value="sigma70-ECF"/>
    <property type="match status" value="1"/>
</dbReference>
<dbReference type="Pfam" id="PF08281">
    <property type="entry name" value="Sigma70_r4_2"/>
    <property type="match status" value="1"/>
</dbReference>
<dbReference type="SUPFAM" id="SSF88946">
    <property type="entry name" value="Sigma2 domain of RNA polymerase sigma factors"/>
    <property type="match status" value="1"/>
</dbReference>
<dbReference type="PANTHER" id="PTHR43133:SF8">
    <property type="entry name" value="RNA POLYMERASE SIGMA FACTOR HI_1459-RELATED"/>
    <property type="match status" value="1"/>
</dbReference>
<evidence type="ECO:0000256" key="4">
    <source>
        <dbReference type="ARBA" id="ARBA00023125"/>
    </source>
</evidence>
<evidence type="ECO:0000256" key="1">
    <source>
        <dbReference type="ARBA" id="ARBA00010641"/>
    </source>
</evidence>
<name>A0ABZ1RWJ7_9ACTN</name>
<reference evidence="7" key="1">
    <citation type="submission" date="2022-10" db="EMBL/GenBank/DDBJ databases">
        <title>The complete genomes of actinobacterial strains from the NBC collection.</title>
        <authorList>
            <person name="Joergensen T.S."/>
            <person name="Alvarez Arevalo M."/>
            <person name="Sterndorff E.B."/>
            <person name="Faurdal D."/>
            <person name="Vuksanovic O."/>
            <person name="Mourched A.-S."/>
            <person name="Charusanti P."/>
            <person name="Shaw S."/>
            <person name="Blin K."/>
            <person name="Weber T."/>
        </authorList>
    </citation>
    <scope>NUCLEOTIDE SEQUENCE</scope>
    <source>
        <strain evidence="7">NBC_00283</strain>
    </source>
</reference>
<evidence type="ECO:0000313" key="8">
    <source>
        <dbReference type="Proteomes" id="UP001432075"/>
    </source>
</evidence>
<dbReference type="InterPro" id="IPR036388">
    <property type="entry name" value="WH-like_DNA-bd_sf"/>
</dbReference>
<dbReference type="Gene3D" id="1.10.1740.10">
    <property type="match status" value="1"/>
</dbReference>
<dbReference type="PANTHER" id="PTHR43133">
    <property type="entry name" value="RNA POLYMERASE ECF-TYPE SIGMA FACTO"/>
    <property type="match status" value="1"/>
</dbReference>